<feature type="compositionally biased region" description="Basic and acidic residues" evidence="1">
    <location>
        <begin position="1"/>
        <end position="11"/>
    </location>
</feature>
<feature type="compositionally biased region" description="Basic and acidic residues" evidence="1">
    <location>
        <begin position="43"/>
        <end position="57"/>
    </location>
</feature>
<accession>A0A8B9FZN1</accession>
<dbReference type="Proteomes" id="UP000694522">
    <property type="component" value="Unplaced"/>
</dbReference>
<dbReference type="Ensembl" id="ENSACOT00000017631.1">
    <property type="protein sequence ID" value="ENSACOP00000017011.1"/>
    <property type="gene ID" value="ENSACOG00000011818.1"/>
</dbReference>
<feature type="compositionally biased region" description="Basic and acidic residues" evidence="1">
    <location>
        <begin position="79"/>
        <end position="102"/>
    </location>
</feature>
<evidence type="ECO:0000313" key="2">
    <source>
        <dbReference type="Ensembl" id="ENSACOP00000017011.1"/>
    </source>
</evidence>
<feature type="compositionally biased region" description="Low complexity" evidence="1">
    <location>
        <begin position="60"/>
        <end position="74"/>
    </location>
</feature>
<evidence type="ECO:0000256" key="1">
    <source>
        <dbReference type="SAM" id="MobiDB-lite"/>
    </source>
</evidence>
<keyword evidence="3" id="KW-1185">Reference proteome</keyword>
<evidence type="ECO:0000313" key="3">
    <source>
        <dbReference type="Proteomes" id="UP000694522"/>
    </source>
</evidence>
<proteinExistence type="predicted"/>
<reference evidence="2" key="1">
    <citation type="submission" date="2025-08" db="UniProtKB">
        <authorList>
            <consortium name="Ensembl"/>
        </authorList>
    </citation>
    <scope>IDENTIFICATION</scope>
</reference>
<reference evidence="2" key="2">
    <citation type="submission" date="2025-09" db="UniProtKB">
        <authorList>
            <consortium name="Ensembl"/>
        </authorList>
    </citation>
    <scope>IDENTIFICATION</scope>
</reference>
<protein>
    <submittedName>
        <fullName evidence="2">Uncharacterized protein</fullName>
    </submittedName>
</protein>
<dbReference type="AlphaFoldDB" id="A0A8B9FZN1"/>
<feature type="region of interest" description="Disordered" evidence="1">
    <location>
        <begin position="1"/>
        <end position="102"/>
    </location>
</feature>
<sequence>VLEDEQPHQVDGEPEGADDEHQLRVVDGLRPGEAQDGLDENGEAERGEEHGVAEGPHRLSAAVAVSGAGAAAAATGDAPRGETDAEGDEVREHVEGVGHQRDGVAQVARHQLGHEEASGLGATCSSGRCSCPWQGVGTG</sequence>
<organism evidence="2 3">
    <name type="scientific">Amazona collaria</name>
    <name type="common">yellow-billed parrot</name>
    <dbReference type="NCBI Taxonomy" id="241587"/>
    <lineage>
        <taxon>Eukaryota</taxon>
        <taxon>Metazoa</taxon>
        <taxon>Chordata</taxon>
        <taxon>Craniata</taxon>
        <taxon>Vertebrata</taxon>
        <taxon>Euteleostomi</taxon>
        <taxon>Archelosauria</taxon>
        <taxon>Archosauria</taxon>
        <taxon>Dinosauria</taxon>
        <taxon>Saurischia</taxon>
        <taxon>Theropoda</taxon>
        <taxon>Coelurosauria</taxon>
        <taxon>Aves</taxon>
        <taxon>Neognathae</taxon>
        <taxon>Neoaves</taxon>
        <taxon>Telluraves</taxon>
        <taxon>Australaves</taxon>
        <taxon>Psittaciformes</taxon>
        <taxon>Psittacidae</taxon>
        <taxon>Amazona</taxon>
    </lineage>
</organism>
<name>A0A8B9FZN1_9PSIT</name>